<dbReference type="PANTHER" id="PTHR45657">
    <property type="entry name" value="CRAL-TRIO DOMAIN-CONTAINING PROTEIN YKL091C-RELATED"/>
    <property type="match status" value="1"/>
</dbReference>
<dbReference type="CDD" id="cd00170">
    <property type="entry name" value="SEC14"/>
    <property type="match status" value="1"/>
</dbReference>
<accession>A0A7S2UQD7</accession>
<dbReference type="PANTHER" id="PTHR45657:SF1">
    <property type="entry name" value="CRAL-TRIO DOMAIN-CONTAINING PROTEIN YKL091C-RELATED"/>
    <property type="match status" value="1"/>
</dbReference>
<dbReference type="AlphaFoldDB" id="A0A7S2UQD7"/>
<proteinExistence type="predicted"/>
<dbReference type="SMART" id="SM00516">
    <property type="entry name" value="SEC14"/>
    <property type="match status" value="1"/>
</dbReference>
<dbReference type="Gene3D" id="3.40.525.10">
    <property type="entry name" value="CRAL-TRIO lipid binding domain"/>
    <property type="match status" value="1"/>
</dbReference>
<evidence type="ECO:0000256" key="1">
    <source>
        <dbReference type="SAM" id="MobiDB-lite"/>
    </source>
</evidence>
<dbReference type="SUPFAM" id="SSF52087">
    <property type="entry name" value="CRAL/TRIO domain"/>
    <property type="match status" value="1"/>
</dbReference>
<feature type="region of interest" description="Disordered" evidence="1">
    <location>
        <begin position="1"/>
        <end position="23"/>
    </location>
</feature>
<dbReference type="InterPro" id="IPR036273">
    <property type="entry name" value="CRAL/TRIO_N_dom_sf"/>
</dbReference>
<dbReference type="PROSITE" id="PS50191">
    <property type="entry name" value="CRAL_TRIO"/>
    <property type="match status" value="1"/>
</dbReference>
<dbReference type="SUPFAM" id="SSF46938">
    <property type="entry name" value="CRAL/TRIO N-terminal domain"/>
    <property type="match status" value="1"/>
</dbReference>
<protein>
    <recommendedName>
        <fullName evidence="2">CRAL-TRIO domain-containing protein</fullName>
    </recommendedName>
</protein>
<feature type="domain" description="CRAL-TRIO" evidence="2">
    <location>
        <begin position="158"/>
        <end position="335"/>
    </location>
</feature>
<dbReference type="Pfam" id="PF00650">
    <property type="entry name" value="CRAL_TRIO"/>
    <property type="match status" value="1"/>
</dbReference>
<organism evidence="3">
    <name type="scientific">Attheya septentrionalis</name>
    <dbReference type="NCBI Taxonomy" id="420275"/>
    <lineage>
        <taxon>Eukaryota</taxon>
        <taxon>Sar</taxon>
        <taxon>Stramenopiles</taxon>
        <taxon>Ochrophyta</taxon>
        <taxon>Bacillariophyta</taxon>
        <taxon>Coscinodiscophyceae</taxon>
        <taxon>Chaetocerotophycidae</taxon>
        <taxon>Chaetocerotales</taxon>
        <taxon>Attheyaceae</taxon>
        <taxon>Attheya</taxon>
    </lineage>
</organism>
<evidence type="ECO:0000313" key="3">
    <source>
        <dbReference type="EMBL" id="CAD9825536.1"/>
    </source>
</evidence>
<dbReference type="InterPro" id="IPR036865">
    <property type="entry name" value="CRAL-TRIO_dom_sf"/>
</dbReference>
<name>A0A7S2UQD7_9STRA</name>
<dbReference type="InterPro" id="IPR051026">
    <property type="entry name" value="PI/PC_transfer"/>
</dbReference>
<sequence>MTIADGTVAATQSHIPPLGNHPSVAELQHTAAPGEENGNGDHRHLFPNIRRMLLRAPEKKGQKQHPLDWGMPGELTAEECDVYMKFRDEVEKRGGLFRTTVYCFGEEEGEPYALCRWLRARKFKYNDVITMVEEATQVRAEPRAKDFYPDPVAALGCDQSVYIQQYPQLYSGNAKNGAPLFISKPGILNVDAMECITTLDGIVKYHWYMMHHDFNMRLKKMKETNPEFCRFECVCILDLEHLTTAQLGSRALAIIKQQTAIDSVCFPETLSRMVIVNAPRFFSLSWKLIKGWIDQRTANKIEIISSKSAWKKRLLELVDEDQLPSDYGGKSENTNVSLMKEAPGGMSRQHTELVTIRKHASHTFDVAAGEKVSISVYVTSTEGFTFELRDAKVKHGEPLFKSVNIVHKGTAKDHPTRSTITPEGQFIEGPCSVKVRVDSKSGMMQSDKTLLVFSVFPTSN</sequence>
<gene>
    <name evidence="3" type="ORF">ASEP1449_LOCUS17370</name>
</gene>
<dbReference type="EMBL" id="HBHQ01025707">
    <property type="protein sequence ID" value="CAD9825536.1"/>
    <property type="molecule type" value="Transcribed_RNA"/>
</dbReference>
<dbReference type="InterPro" id="IPR001251">
    <property type="entry name" value="CRAL-TRIO_dom"/>
</dbReference>
<evidence type="ECO:0000259" key="2">
    <source>
        <dbReference type="PROSITE" id="PS50191"/>
    </source>
</evidence>
<reference evidence="3" key="1">
    <citation type="submission" date="2021-01" db="EMBL/GenBank/DDBJ databases">
        <authorList>
            <person name="Corre E."/>
            <person name="Pelletier E."/>
            <person name="Niang G."/>
            <person name="Scheremetjew M."/>
            <person name="Finn R."/>
            <person name="Kale V."/>
            <person name="Holt S."/>
            <person name="Cochrane G."/>
            <person name="Meng A."/>
            <person name="Brown T."/>
            <person name="Cohen L."/>
        </authorList>
    </citation>
    <scope>NUCLEOTIDE SEQUENCE</scope>
    <source>
        <strain evidence="3">CCMP2084</strain>
    </source>
</reference>